<protein>
    <submittedName>
        <fullName evidence="2">Uncharacterized protein</fullName>
    </submittedName>
</protein>
<keyword evidence="1" id="KW-0812">Transmembrane</keyword>
<dbReference type="AlphaFoldDB" id="A0A369PZD6"/>
<evidence type="ECO:0000313" key="3">
    <source>
        <dbReference type="Proteomes" id="UP000253961"/>
    </source>
</evidence>
<keyword evidence="1" id="KW-1133">Transmembrane helix</keyword>
<reference evidence="2 3" key="1">
    <citation type="submission" date="2018-07" db="EMBL/GenBank/DDBJ databases">
        <title>Pedobacter sp. nov., isolated from soil.</title>
        <authorList>
            <person name="Zhou L.Y."/>
            <person name="Du Z.J."/>
        </authorList>
    </citation>
    <scope>NUCLEOTIDE SEQUENCE [LARGE SCALE GENOMIC DNA]</scope>
    <source>
        <strain evidence="2 3">JDX94</strain>
    </source>
</reference>
<keyword evidence="3" id="KW-1185">Reference proteome</keyword>
<organism evidence="2 3">
    <name type="scientific">Pedobacter chinensis</name>
    <dbReference type="NCBI Taxonomy" id="2282421"/>
    <lineage>
        <taxon>Bacteria</taxon>
        <taxon>Pseudomonadati</taxon>
        <taxon>Bacteroidota</taxon>
        <taxon>Sphingobacteriia</taxon>
        <taxon>Sphingobacteriales</taxon>
        <taxon>Sphingobacteriaceae</taxon>
        <taxon>Pedobacter</taxon>
    </lineage>
</organism>
<name>A0A369PZD6_9SPHI</name>
<evidence type="ECO:0000256" key="1">
    <source>
        <dbReference type="SAM" id="Phobius"/>
    </source>
</evidence>
<feature type="transmembrane region" description="Helical" evidence="1">
    <location>
        <begin position="33"/>
        <end position="55"/>
    </location>
</feature>
<comment type="caution">
    <text evidence="2">The sequence shown here is derived from an EMBL/GenBank/DDBJ whole genome shotgun (WGS) entry which is preliminary data.</text>
</comment>
<dbReference type="EMBL" id="QPKV01000004">
    <property type="protein sequence ID" value="RDC56116.1"/>
    <property type="molecule type" value="Genomic_DNA"/>
</dbReference>
<gene>
    <name evidence="2" type="ORF">DU508_10855</name>
</gene>
<accession>A0A369PZD6</accession>
<evidence type="ECO:0000313" key="2">
    <source>
        <dbReference type="EMBL" id="RDC56116.1"/>
    </source>
</evidence>
<sequence>MHINEPKTKLVFIKNQEIMAIQNNTFSNNATTIAAGNVVLLPVIILNLLLLNILLGKKTGSF</sequence>
<keyword evidence="1" id="KW-0472">Membrane</keyword>
<proteinExistence type="predicted"/>
<dbReference type="Proteomes" id="UP000253961">
    <property type="component" value="Unassembled WGS sequence"/>
</dbReference>